<dbReference type="Gene3D" id="2.60.40.1180">
    <property type="entry name" value="Golgi alpha-mannosidase II"/>
    <property type="match status" value="2"/>
</dbReference>
<dbReference type="InterPro" id="IPR011013">
    <property type="entry name" value="Gal_mutarotase_sf_dom"/>
</dbReference>
<dbReference type="Pfam" id="PF21365">
    <property type="entry name" value="Glyco_hydro_31_3rd"/>
    <property type="match status" value="1"/>
</dbReference>
<dbReference type="InterPro" id="IPR048395">
    <property type="entry name" value="Glyco_hydro_31_C"/>
</dbReference>
<proteinExistence type="inferred from homology"/>
<dbReference type="InterPro" id="IPR050985">
    <property type="entry name" value="Alpha-glycosidase_related"/>
</dbReference>
<dbReference type="PANTHER" id="PTHR43053">
    <property type="entry name" value="GLYCOSIDASE FAMILY 31"/>
    <property type="match status" value="1"/>
</dbReference>
<dbReference type="EC" id="3.2.1.177" evidence="5"/>
<feature type="domain" description="Glycosyl hydrolase family 31 C-terminal" evidence="9">
    <location>
        <begin position="581"/>
        <end position="666"/>
    </location>
</feature>
<name>A0A8J8MPS3_9FIRM</name>
<evidence type="ECO:0000256" key="5">
    <source>
        <dbReference type="ARBA" id="ARBA00066962"/>
    </source>
</evidence>
<organism evidence="10 11">
    <name type="scientific">Vallitalea pronyensis</name>
    <dbReference type="NCBI Taxonomy" id="1348613"/>
    <lineage>
        <taxon>Bacteria</taxon>
        <taxon>Bacillati</taxon>
        <taxon>Bacillota</taxon>
        <taxon>Clostridia</taxon>
        <taxon>Lachnospirales</taxon>
        <taxon>Vallitaleaceae</taxon>
        <taxon>Vallitalea</taxon>
    </lineage>
</organism>
<evidence type="ECO:0000259" key="8">
    <source>
        <dbReference type="Pfam" id="PF13802"/>
    </source>
</evidence>
<dbReference type="EMBL" id="CP058649">
    <property type="protein sequence ID" value="QUI25389.1"/>
    <property type="molecule type" value="Genomic_DNA"/>
</dbReference>
<feature type="domain" description="Glycoside hydrolase family 31 N-terminal" evidence="8">
    <location>
        <begin position="54"/>
        <end position="215"/>
    </location>
</feature>
<dbReference type="GO" id="GO:0061634">
    <property type="term" value="F:alpha-D-xyloside xylohydrolase"/>
    <property type="evidence" value="ECO:0007669"/>
    <property type="project" value="UniProtKB-EC"/>
</dbReference>
<dbReference type="SUPFAM" id="SSF74650">
    <property type="entry name" value="Galactose mutarotase-like"/>
    <property type="match status" value="1"/>
</dbReference>
<dbReference type="InterPro" id="IPR013780">
    <property type="entry name" value="Glyco_hydro_b"/>
</dbReference>
<gene>
    <name evidence="10" type="primary">yicI</name>
    <name evidence="10" type="ORF">HZI73_25180</name>
</gene>
<dbReference type="NCBIfam" id="NF007940">
    <property type="entry name" value="PRK10658.1"/>
    <property type="match status" value="1"/>
</dbReference>
<dbReference type="InterPro" id="IPR000322">
    <property type="entry name" value="Glyco_hydro_31_TIM"/>
</dbReference>
<evidence type="ECO:0000256" key="1">
    <source>
        <dbReference type="ARBA" id="ARBA00007806"/>
    </source>
</evidence>
<evidence type="ECO:0000256" key="2">
    <source>
        <dbReference type="ARBA" id="ARBA00022801"/>
    </source>
</evidence>
<evidence type="ECO:0000259" key="7">
    <source>
        <dbReference type="Pfam" id="PF01055"/>
    </source>
</evidence>
<dbReference type="CDD" id="cd14752">
    <property type="entry name" value="GH31_N"/>
    <property type="match status" value="1"/>
</dbReference>
<dbReference type="PANTHER" id="PTHR43053:SF4">
    <property type="entry name" value="MYOGENESIS-REGULATING GLYCOSIDASE"/>
    <property type="match status" value="1"/>
</dbReference>
<comment type="catalytic activity">
    <reaction evidence="4">
        <text>Hydrolysis of terminal, non-reducing alpha-D-xylose residues with release of alpha-D-xylose.</text>
        <dbReference type="EC" id="3.2.1.177"/>
    </reaction>
</comment>
<comment type="similarity">
    <text evidence="1 6">Belongs to the glycosyl hydrolase 31 family.</text>
</comment>
<accession>A0A8J8MPS3</accession>
<keyword evidence="3 6" id="KW-0326">Glycosidase</keyword>
<dbReference type="CDD" id="cd06593">
    <property type="entry name" value="GH31_xylosidase_YicI"/>
    <property type="match status" value="1"/>
</dbReference>
<dbReference type="SUPFAM" id="SSF51445">
    <property type="entry name" value="(Trans)glycosidases"/>
    <property type="match status" value="1"/>
</dbReference>
<dbReference type="SUPFAM" id="SSF117125">
    <property type="entry name" value="Putative glucosidase YicI, C-terminal domain"/>
    <property type="match status" value="1"/>
</dbReference>
<dbReference type="KEGG" id="vpy:HZI73_25180"/>
<keyword evidence="11" id="KW-1185">Reference proteome</keyword>
<dbReference type="InterPro" id="IPR017853">
    <property type="entry name" value="GH"/>
</dbReference>
<evidence type="ECO:0000259" key="9">
    <source>
        <dbReference type="Pfam" id="PF21365"/>
    </source>
</evidence>
<dbReference type="Gene3D" id="2.60.40.1760">
    <property type="entry name" value="glycosyl hydrolase (family 31)"/>
    <property type="match status" value="1"/>
</dbReference>
<dbReference type="GO" id="GO:0030246">
    <property type="term" value="F:carbohydrate binding"/>
    <property type="evidence" value="ECO:0007669"/>
    <property type="project" value="InterPro"/>
</dbReference>
<evidence type="ECO:0000256" key="3">
    <source>
        <dbReference type="ARBA" id="ARBA00023295"/>
    </source>
</evidence>
<dbReference type="Gene3D" id="3.20.20.80">
    <property type="entry name" value="Glycosidases"/>
    <property type="match status" value="1"/>
</dbReference>
<dbReference type="SUPFAM" id="SSF51011">
    <property type="entry name" value="Glycosyl hydrolase domain"/>
    <property type="match status" value="1"/>
</dbReference>
<dbReference type="AlphaFoldDB" id="A0A8J8MPS3"/>
<reference evidence="10" key="1">
    <citation type="submission" date="2020-07" db="EMBL/GenBank/DDBJ databases">
        <title>Vallitalea pronyensis genome.</title>
        <authorList>
            <person name="Postec A."/>
        </authorList>
    </citation>
    <scope>NUCLEOTIDE SEQUENCE</scope>
    <source>
        <strain evidence="10">FatNI3</strain>
    </source>
</reference>
<dbReference type="Pfam" id="PF13802">
    <property type="entry name" value="Gal_mutarotas_2"/>
    <property type="match status" value="1"/>
</dbReference>
<keyword evidence="2 6" id="KW-0378">Hydrolase</keyword>
<dbReference type="RefSeq" id="WP_212696093.1">
    <property type="nucleotide sequence ID" value="NZ_CP058649.1"/>
</dbReference>
<evidence type="ECO:0000313" key="10">
    <source>
        <dbReference type="EMBL" id="QUI25389.1"/>
    </source>
</evidence>
<dbReference type="GO" id="GO:0005975">
    <property type="term" value="P:carbohydrate metabolic process"/>
    <property type="evidence" value="ECO:0007669"/>
    <property type="project" value="InterPro"/>
</dbReference>
<protein>
    <recommendedName>
        <fullName evidence="5">alpha-D-xyloside xylohydrolase</fullName>
        <ecNumber evidence="5">3.2.1.177</ecNumber>
    </recommendedName>
</protein>
<dbReference type="FunFam" id="3.20.20.80:FF:000053">
    <property type="entry name" value="Alpha-xylosidase YicI"/>
    <property type="match status" value="1"/>
</dbReference>
<evidence type="ECO:0000313" key="11">
    <source>
        <dbReference type="Proteomes" id="UP000683246"/>
    </source>
</evidence>
<dbReference type="Pfam" id="PF01055">
    <property type="entry name" value="Glyco_hydro_31_2nd"/>
    <property type="match status" value="1"/>
</dbReference>
<sequence length="775" mass="88811">MKFSNGRWLMRKGVTPYYTNEARDIKVTDREVTVYAPFQQVHHRGNTLRGPLFTLSITSPAEDVISLRIIHFKKKSKKPVFDTQNKQLPLNVSDTNDFYEIGAGKTAMRIYRNGWKIEYMYKGKMITYSGFRGLGMMDTDEGGRYMCENLNIGIDEKIYGLGERFTPLIRNGQTVDIWNEDGGTGSEQSYKNIPFYLSNKGYGLFVNDPGKVSFEIGSEKVSKVQFSVAGEELEYMFIPGDTPKEILSKYTDITGKPGLPPAWSFGLWLTTSFTTDYDEETVTSFVDGMLERDIPLHTFHFDCFWMNEYEWCNFTWDSCVFPDPYGMIKRLKAKGLHICVWINPYIGQKSPLYDEGLEKDYFIRTTDGNPWQWDLWQPGMAIVDFTNPKATAWYVSHLEKLLDMGVDSFKTDFGERIPTENIFYHDGSDPVKMHNYYAYLYNRVVYDLLEKKLGKYQSVLFARSGSVGSQKFPVHWGGDCTSQYESMAESLRGGLSLSMSGFGFWSHDIGGFESTSTSDVYKRWAAFGLLSSHSRLHGSNSYRVPWLYDEESVDVLRSFVKLKCRLMPYLYSQANMTAISGIPMMRSMFLEHPEDPIAQIVDRQYYLGDAVMVAPVFNPEGDCQYYLPHGTYTHLLTNEKHQGGKYFNENFNYFSLPLYVKPNTILPMGQDDSRPDYDYLENISYHVFEVNDGAEIALDVYNTKNQVEDHVTLEKTDNTMLITRNSKKPATIVLRNIGEIEEATVPVDPCELGVILTLGTDDQKVSIQLKRSTTC</sequence>
<evidence type="ECO:0000256" key="4">
    <source>
        <dbReference type="ARBA" id="ARBA00052064"/>
    </source>
</evidence>
<evidence type="ECO:0000256" key="6">
    <source>
        <dbReference type="RuleBase" id="RU361185"/>
    </source>
</evidence>
<dbReference type="InterPro" id="IPR025887">
    <property type="entry name" value="Glyco_hydro_31_N_dom"/>
</dbReference>
<feature type="domain" description="Glycoside hydrolase family 31 TIM barrel" evidence="7">
    <location>
        <begin position="257"/>
        <end position="573"/>
    </location>
</feature>
<dbReference type="Proteomes" id="UP000683246">
    <property type="component" value="Chromosome"/>
</dbReference>